<dbReference type="AlphaFoldDB" id="A0A4R3SSU5"/>
<evidence type="ECO:0000313" key="4">
    <source>
        <dbReference type="Proteomes" id="UP000295773"/>
    </source>
</evidence>
<dbReference type="PANTHER" id="PTHR34614">
    <property type="match status" value="1"/>
</dbReference>
<evidence type="ECO:0000256" key="1">
    <source>
        <dbReference type="SAM" id="Phobius"/>
    </source>
</evidence>
<name>A0A4R3SSU5_9FIRM</name>
<keyword evidence="1" id="KW-0472">Membrane</keyword>
<keyword evidence="1" id="KW-0812">Transmembrane</keyword>
<dbReference type="GO" id="GO:0004803">
    <property type="term" value="F:transposase activity"/>
    <property type="evidence" value="ECO:0007669"/>
    <property type="project" value="InterPro"/>
</dbReference>
<evidence type="ECO:0000313" key="3">
    <source>
        <dbReference type="EMBL" id="TCU51788.1"/>
    </source>
</evidence>
<evidence type="ECO:0000259" key="2">
    <source>
        <dbReference type="Pfam" id="PF01609"/>
    </source>
</evidence>
<dbReference type="PANTHER" id="PTHR34614:SF2">
    <property type="entry name" value="TRANSPOSASE IS4-LIKE DOMAIN-CONTAINING PROTEIN"/>
    <property type="match status" value="1"/>
</dbReference>
<dbReference type="InterPro" id="IPR012337">
    <property type="entry name" value="RNaseH-like_sf"/>
</dbReference>
<sequence>MLIRARIYAGFYVRKYFHILFNCVIMMVPWCIHVGGVLMAYFLKVAKQQNRTYLSIYESFYSPDVKGTKHRSIRKLGNLQSLIDSGIDDPIAYYKAEVARMNEERKLKNANAKINQRLIGEVSPEKYLGYFPLANILNTLDVKDHFNYMQSTRYFQFNVYDIFSSLVFARAVAPLSKHKTFHDVLPSLLNEVDFSYDQLLDAVEFLGSEYQKFTEILTVATADNFGIDTKHTFFDCTNFYFEIDKENDFQRRGPSKEMRHDPIVGLGLLLDANMIPIGMRMYPGNESEKPIIRNIINDLKSQNNINGRTIQIADKGLNCARNIIEATDKCDGYIFSKSVKQLVDKEKTWVLLENDFHDVLDSKGNIIYRYKSCIDNYTYEYKDENGIKHSKTVKEKRVCTFSPKLQRKKLMEIDKMIERAQRLRASEAKKEEYGESARYVNFVDRDGKKAHTVLNEEKIDMDRKLAGFNLLITSEYKMEDQQIYEAYHNLWRIEESFRVMKSELDARPVYLQKENSIKGHFLICYTTVLLIRLFQFKILNNEYSTSDICSFIKEFKVVQINDSRYINMTRSSDFITKLSALLKQPITNYYLTNKQIKMMHTR</sequence>
<dbReference type="SUPFAM" id="SSF53098">
    <property type="entry name" value="Ribonuclease H-like"/>
    <property type="match status" value="1"/>
</dbReference>
<feature type="domain" description="Transposase IS4-like" evidence="2">
    <location>
        <begin position="268"/>
        <end position="527"/>
    </location>
</feature>
<keyword evidence="1" id="KW-1133">Transmembrane helix</keyword>
<feature type="transmembrane region" description="Helical" evidence="1">
    <location>
        <begin position="20"/>
        <end position="43"/>
    </location>
</feature>
<proteinExistence type="predicted"/>
<dbReference type="Pfam" id="PF01609">
    <property type="entry name" value="DDE_Tnp_1"/>
    <property type="match status" value="1"/>
</dbReference>
<accession>A0A4R3SSU5</accession>
<gene>
    <name evidence="3" type="ORF">EDD61_1431</name>
</gene>
<dbReference type="NCBIfam" id="NF033559">
    <property type="entry name" value="transpos_IS1634"/>
    <property type="match status" value="1"/>
</dbReference>
<reference evidence="3 4" key="1">
    <citation type="submission" date="2019-03" db="EMBL/GenBank/DDBJ databases">
        <title>Genomic Encyclopedia of Type Strains, Phase IV (KMG-IV): sequencing the most valuable type-strain genomes for metagenomic binning, comparative biology and taxonomic classification.</title>
        <authorList>
            <person name="Goeker M."/>
        </authorList>
    </citation>
    <scope>NUCLEOTIDE SEQUENCE [LARGE SCALE GENOMIC DNA]</scope>
    <source>
        <strain evidence="3 4">DSM 29481</strain>
    </source>
</reference>
<comment type="caution">
    <text evidence="3">The sequence shown here is derived from an EMBL/GenBank/DDBJ whole genome shotgun (WGS) entry which is preliminary data.</text>
</comment>
<dbReference type="InterPro" id="IPR002559">
    <property type="entry name" value="Transposase_11"/>
</dbReference>
<dbReference type="GO" id="GO:0003677">
    <property type="term" value="F:DNA binding"/>
    <property type="evidence" value="ECO:0007669"/>
    <property type="project" value="InterPro"/>
</dbReference>
<keyword evidence="4" id="KW-1185">Reference proteome</keyword>
<protein>
    <submittedName>
        <fullName evidence="3">Transposase</fullName>
    </submittedName>
</protein>
<dbReference type="GO" id="GO:0006313">
    <property type="term" value="P:DNA transposition"/>
    <property type="evidence" value="ECO:0007669"/>
    <property type="project" value="InterPro"/>
</dbReference>
<dbReference type="EMBL" id="SMBP01000043">
    <property type="protein sequence ID" value="TCU51788.1"/>
    <property type="molecule type" value="Genomic_DNA"/>
</dbReference>
<dbReference type="InterPro" id="IPR047654">
    <property type="entry name" value="IS1634_transpos"/>
</dbReference>
<dbReference type="Proteomes" id="UP000295773">
    <property type="component" value="Unassembled WGS sequence"/>
</dbReference>
<organism evidence="3 4">
    <name type="scientific">Longicatena caecimuris</name>
    <dbReference type="NCBI Taxonomy" id="1796635"/>
    <lineage>
        <taxon>Bacteria</taxon>
        <taxon>Bacillati</taxon>
        <taxon>Bacillota</taxon>
        <taxon>Erysipelotrichia</taxon>
        <taxon>Erysipelotrichales</taxon>
        <taxon>Erysipelotrichaceae</taxon>
        <taxon>Longicatena</taxon>
    </lineage>
</organism>